<dbReference type="SUPFAM" id="SSF158442">
    <property type="entry name" value="DsbB-like"/>
    <property type="match status" value="1"/>
</dbReference>
<evidence type="ECO:0000256" key="8">
    <source>
        <dbReference type="SAM" id="Phobius"/>
    </source>
</evidence>
<dbReference type="Pfam" id="PF02600">
    <property type="entry name" value="DsbB"/>
    <property type="match status" value="1"/>
</dbReference>
<reference evidence="10" key="1">
    <citation type="submission" date="2018-05" db="EMBL/GenBank/DDBJ databases">
        <title>Ignatzschineria dubaiensis sp. nov., isolated from necrotic foot tissues of dromedaries (Camelus dromedarius) and associated maggots in Dubai, United Arab Emirates.</title>
        <authorList>
            <person name="Tsang C.C."/>
            <person name="Tang J.Y.M."/>
            <person name="Fong J.Y.H."/>
            <person name="Kinne J."/>
            <person name="Lee H.H."/>
            <person name="Joseph M."/>
            <person name="Jose S."/>
            <person name="Schuster R.K."/>
            <person name="Tang Y."/>
            <person name="Sivakumar S."/>
            <person name="Chen J.H.K."/>
            <person name="Teng J.L.L."/>
            <person name="Lau S.K.P."/>
            <person name="Wernery U."/>
            <person name="Woo P.C.Y."/>
        </authorList>
    </citation>
    <scope>NUCLEOTIDE SEQUENCE [LARGE SCALE GENOMIC DNA]</scope>
    <source>
        <strain evidence="10">KCTC 22644</strain>
    </source>
</reference>
<evidence type="ECO:0000256" key="7">
    <source>
        <dbReference type="ARBA" id="ARBA00023284"/>
    </source>
</evidence>
<dbReference type="InterPro" id="IPR050183">
    <property type="entry name" value="DsbB"/>
</dbReference>
<keyword evidence="10" id="KW-1185">Reference proteome</keyword>
<keyword evidence="6 8" id="KW-0472">Membrane</keyword>
<dbReference type="EMBL" id="QEWQ01000003">
    <property type="protein sequence ID" value="PWD81111.1"/>
    <property type="molecule type" value="Genomic_DNA"/>
</dbReference>
<keyword evidence="7" id="KW-0676">Redox-active center</keyword>
<dbReference type="InterPro" id="IPR023380">
    <property type="entry name" value="DsbB-like_sf"/>
</dbReference>
<keyword evidence="4" id="KW-0813">Transport</keyword>
<dbReference type="Gene3D" id="1.20.1550.10">
    <property type="entry name" value="DsbB-like"/>
    <property type="match status" value="1"/>
</dbReference>
<dbReference type="RefSeq" id="WP_109189015.1">
    <property type="nucleotide sequence ID" value="NZ_BMYA01000003.1"/>
</dbReference>
<dbReference type="Proteomes" id="UP000245020">
    <property type="component" value="Unassembled WGS sequence"/>
</dbReference>
<feature type="transmembrane region" description="Helical" evidence="8">
    <location>
        <begin position="140"/>
        <end position="160"/>
    </location>
</feature>
<proteinExistence type="predicted"/>
<dbReference type="InterPro" id="IPR003752">
    <property type="entry name" value="DiS_bond_form_DsbB/BdbC"/>
</dbReference>
<keyword evidence="4" id="KW-0249">Electron transport</keyword>
<dbReference type="AlphaFoldDB" id="A0A2U2AEN0"/>
<evidence type="ECO:0000256" key="5">
    <source>
        <dbReference type="ARBA" id="ARBA00022989"/>
    </source>
</evidence>
<dbReference type="OrthoDB" id="3711263at2"/>
<dbReference type="GO" id="GO:0005886">
    <property type="term" value="C:plasma membrane"/>
    <property type="evidence" value="ECO:0007669"/>
    <property type="project" value="UniProtKB-SubCell"/>
</dbReference>
<keyword evidence="3 8" id="KW-0812">Transmembrane</keyword>
<dbReference type="PANTHER" id="PTHR36570">
    <property type="entry name" value="DISULFIDE BOND FORMATION PROTEIN B"/>
    <property type="match status" value="1"/>
</dbReference>
<evidence type="ECO:0000256" key="6">
    <source>
        <dbReference type="ARBA" id="ARBA00023136"/>
    </source>
</evidence>
<comment type="subcellular location">
    <subcellularLocation>
        <location evidence="1">Cell membrane</location>
        <topology evidence="1">Multi-pass membrane protein</topology>
    </subcellularLocation>
</comment>
<evidence type="ECO:0008006" key="11">
    <source>
        <dbReference type="Google" id="ProtNLM"/>
    </source>
</evidence>
<feature type="transmembrane region" description="Helical" evidence="8">
    <location>
        <begin position="37"/>
        <end position="57"/>
    </location>
</feature>
<sequence length="172" mass="19103">MSPRGLFFILGLIPLLSIAFAKFYLEDVQLLEPCPYCMLQRGVFLLFTAVFWLSAIFVKQGSRFFSAISLILTIAVGILGLIIAGKHVYLQLNPSDALGCAQTTLAITEVFDYQIVKDLLLTGGDCSAIDWSLWGLSIPMWSAILMFVLMIAGIGVNLRARQRPTRDWLRGI</sequence>
<comment type="caution">
    <text evidence="9">The sequence shown here is derived from an EMBL/GenBank/DDBJ whole genome shotgun (WGS) entry which is preliminary data.</text>
</comment>
<evidence type="ECO:0000256" key="1">
    <source>
        <dbReference type="ARBA" id="ARBA00004651"/>
    </source>
</evidence>
<dbReference type="GO" id="GO:0015035">
    <property type="term" value="F:protein-disulfide reductase activity"/>
    <property type="evidence" value="ECO:0007669"/>
    <property type="project" value="InterPro"/>
</dbReference>
<evidence type="ECO:0000256" key="4">
    <source>
        <dbReference type="ARBA" id="ARBA00022982"/>
    </source>
</evidence>
<keyword evidence="2" id="KW-1003">Cell membrane</keyword>
<feature type="transmembrane region" description="Helical" evidence="8">
    <location>
        <begin position="64"/>
        <end position="84"/>
    </location>
</feature>
<dbReference type="PANTHER" id="PTHR36570:SF3">
    <property type="entry name" value="DISULFIDE BOND FORMATION PROTEIN B"/>
    <property type="match status" value="1"/>
</dbReference>
<protein>
    <recommendedName>
        <fullName evidence="11">Disulfide bond formation protein B</fullName>
    </recommendedName>
</protein>
<evidence type="ECO:0000256" key="2">
    <source>
        <dbReference type="ARBA" id="ARBA00022475"/>
    </source>
</evidence>
<evidence type="ECO:0000313" key="10">
    <source>
        <dbReference type="Proteomes" id="UP000245020"/>
    </source>
</evidence>
<organism evidence="9 10">
    <name type="scientific">Ignatzschineria ureiclastica</name>
    <dbReference type="NCBI Taxonomy" id="472582"/>
    <lineage>
        <taxon>Bacteria</taxon>
        <taxon>Pseudomonadati</taxon>
        <taxon>Pseudomonadota</taxon>
        <taxon>Gammaproteobacteria</taxon>
        <taxon>Cardiobacteriales</taxon>
        <taxon>Ignatzschineriaceae</taxon>
        <taxon>Ignatzschineria</taxon>
    </lineage>
</organism>
<gene>
    <name evidence="9" type="ORF">DC083_04210</name>
</gene>
<accession>A0A2U2AEN0</accession>
<evidence type="ECO:0000313" key="9">
    <source>
        <dbReference type="EMBL" id="PWD81111.1"/>
    </source>
</evidence>
<keyword evidence="5 8" id="KW-1133">Transmembrane helix</keyword>
<evidence type="ECO:0000256" key="3">
    <source>
        <dbReference type="ARBA" id="ARBA00022692"/>
    </source>
</evidence>
<dbReference type="GO" id="GO:0006457">
    <property type="term" value="P:protein folding"/>
    <property type="evidence" value="ECO:0007669"/>
    <property type="project" value="InterPro"/>
</dbReference>
<name>A0A2U2AEN0_9GAMM</name>